<proteinExistence type="predicted"/>
<evidence type="ECO:0008006" key="8">
    <source>
        <dbReference type="Google" id="ProtNLM"/>
    </source>
</evidence>
<keyword evidence="4 5" id="KW-0472">Membrane</keyword>
<keyword evidence="3 5" id="KW-1133">Transmembrane helix</keyword>
<evidence type="ECO:0000256" key="5">
    <source>
        <dbReference type="SAM" id="Phobius"/>
    </source>
</evidence>
<dbReference type="Pfam" id="PF03547">
    <property type="entry name" value="Mem_trans"/>
    <property type="match status" value="1"/>
</dbReference>
<feature type="transmembrane region" description="Helical" evidence="5">
    <location>
        <begin position="273"/>
        <end position="296"/>
    </location>
</feature>
<dbReference type="InterPro" id="IPR004776">
    <property type="entry name" value="Mem_transp_PIN-like"/>
</dbReference>
<feature type="transmembrane region" description="Helical" evidence="5">
    <location>
        <begin position="308"/>
        <end position="335"/>
    </location>
</feature>
<evidence type="ECO:0000313" key="6">
    <source>
        <dbReference type="EMBL" id="KAJ7644074.1"/>
    </source>
</evidence>
<dbReference type="GO" id="GO:0005783">
    <property type="term" value="C:endoplasmic reticulum"/>
    <property type="evidence" value="ECO:0007669"/>
    <property type="project" value="TreeGrafter"/>
</dbReference>
<sequence>MNADILLSSSKASGAVILVLIYGYLMRRFGVISREGENNISRLCSRVFLPALLFTEIGPLATVANLKNYWPIVPLSVLFQLMAFGVALAGKMAGMPQHYVPMFIFNNVTSLPLLLLSSLAATGGLDTFITGENTRESLVRTGRVYILINALVGNLTRFALGPYLMKARDSSYGDIVLADEHTERPSVQQRIVDGLDTVRKNMNPPLSGGLLAVCVGIIPWFHRELFSSGFLSPISESLNNLGKLFSALQMLVRKCLGAHLYSKKGSKTQPFLLAWLFTYRFVIAPAISITVVYTIGTRWPNFLGNDPMLYFVIAMSNVGPPALTLSAVAAMAELVEEVEGEVSRILTASYTVSPLIALPVSVAIWMVTRLGVGSY</sequence>
<dbReference type="GO" id="GO:0016020">
    <property type="term" value="C:membrane"/>
    <property type="evidence" value="ECO:0007669"/>
    <property type="project" value="UniProtKB-SubCell"/>
</dbReference>
<feature type="transmembrane region" description="Helical" evidence="5">
    <location>
        <begin position="72"/>
        <end position="90"/>
    </location>
</feature>
<comment type="subcellular location">
    <subcellularLocation>
        <location evidence="1">Membrane</location>
        <topology evidence="1">Multi-pass membrane protein</topology>
    </subcellularLocation>
</comment>
<dbReference type="GO" id="GO:0055085">
    <property type="term" value="P:transmembrane transport"/>
    <property type="evidence" value="ECO:0007669"/>
    <property type="project" value="InterPro"/>
</dbReference>
<reference evidence="6" key="1">
    <citation type="submission" date="2023-03" db="EMBL/GenBank/DDBJ databases">
        <title>Massive genome expansion in bonnet fungi (Mycena s.s.) driven by repeated elements and novel gene families across ecological guilds.</title>
        <authorList>
            <consortium name="Lawrence Berkeley National Laboratory"/>
            <person name="Harder C.B."/>
            <person name="Miyauchi S."/>
            <person name="Viragh M."/>
            <person name="Kuo A."/>
            <person name="Thoen E."/>
            <person name="Andreopoulos B."/>
            <person name="Lu D."/>
            <person name="Skrede I."/>
            <person name="Drula E."/>
            <person name="Henrissat B."/>
            <person name="Morin E."/>
            <person name="Kohler A."/>
            <person name="Barry K."/>
            <person name="LaButti K."/>
            <person name="Morin E."/>
            <person name="Salamov A."/>
            <person name="Lipzen A."/>
            <person name="Mereny Z."/>
            <person name="Hegedus B."/>
            <person name="Baldrian P."/>
            <person name="Stursova M."/>
            <person name="Weitz H."/>
            <person name="Taylor A."/>
            <person name="Grigoriev I.V."/>
            <person name="Nagy L.G."/>
            <person name="Martin F."/>
            <person name="Kauserud H."/>
        </authorList>
    </citation>
    <scope>NUCLEOTIDE SEQUENCE</scope>
    <source>
        <strain evidence="6">9284</strain>
    </source>
</reference>
<feature type="transmembrane region" description="Helical" evidence="5">
    <location>
        <begin position="142"/>
        <end position="160"/>
    </location>
</feature>
<dbReference type="EMBL" id="JARKIF010000003">
    <property type="protein sequence ID" value="KAJ7644074.1"/>
    <property type="molecule type" value="Genomic_DNA"/>
</dbReference>
<gene>
    <name evidence="6" type="ORF">FB45DRAFT_896837</name>
</gene>
<keyword evidence="7" id="KW-1185">Reference proteome</keyword>
<comment type="caution">
    <text evidence="6">The sequence shown here is derived from an EMBL/GenBank/DDBJ whole genome shotgun (WGS) entry which is preliminary data.</text>
</comment>
<evidence type="ECO:0000313" key="7">
    <source>
        <dbReference type="Proteomes" id="UP001221142"/>
    </source>
</evidence>
<evidence type="ECO:0000256" key="4">
    <source>
        <dbReference type="ARBA" id="ARBA00023136"/>
    </source>
</evidence>
<accession>A0AAD7FX34</accession>
<keyword evidence="2 5" id="KW-0812">Transmembrane</keyword>
<evidence type="ECO:0000256" key="2">
    <source>
        <dbReference type="ARBA" id="ARBA00022692"/>
    </source>
</evidence>
<name>A0AAD7FX34_9AGAR</name>
<feature type="transmembrane region" description="Helical" evidence="5">
    <location>
        <begin position="6"/>
        <end position="26"/>
    </location>
</feature>
<dbReference type="Proteomes" id="UP001221142">
    <property type="component" value="Unassembled WGS sequence"/>
</dbReference>
<evidence type="ECO:0000256" key="1">
    <source>
        <dbReference type="ARBA" id="ARBA00004141"/>
    </source>
</evidence>
<dbReference type="AlphaFoldDB" id="A0AAD7FX34"/>
<organism evidence="6 7">
    <name type="scientific">Roridomyces roridus</name>
    <dbReference type="NCBI Taxonomy" id="1738132"/>
    <lineage>
        <taxon>Eukaryota</taxon>
        <taxon>Fungi</taxon>
        <taxon>Dikarya</taxon>
        <taxon>Basidiomycota</taxon>
        <taxon>Agaricomycotina</taxon>
        <taxon>Agaricomycetes</taxon>
        <taxon>Agaricomycetidae</taxon>
        <taxon>Agaricales</taxon>
        <taxon>Marasmiineae</taxon>
        <taxon>Mycenaceae</taxon>
        <taxon>Roridomyces</taxon>
    </lineage>
</organism>
<feature type="transmembrane region" description="Helical" evidence="5">
    <location>
        <begin position="347"/>
        <end position="367"/>
    </location>
</feature>
<feature type="transmembrane region" description="Helical" evidence="5">
    <location>
        <begin position="102"/>
        <end position="122"/>
    </location>
</feature>
<protein>
    <recommendedName>
        <fullName evidence="8">Auxin efflux carrier</fullName>
    </recommendedName>
</protein>
<feature type="transmembrane region" description="Helical" evidence="5">
    <location>
        <begin position="47"/>
        <end position="66"/>
    </location>
</feature>
<dbReference type="PANTHER" id="PTHR31794:SF4">
    <property type="entry name" value="AUXIN EFFLUX TRANSPORTER FAMILY PROTEIN (EUROFUNG)"/>
    <property type="match status" value="1"/>
</dbReference>
<dbReference type="PANTHER" id="PTHR31794">
    <property type="entry name" value="AUXIN EFFLUX TRANSPORTER FAMILY PROTEIN (EUROFUNG)"/>
    <property type="match status" value="1"/>
</dbReference>
<evidence type="ECO:0000256" key="3">
    <source>
        <dbReference type="ARBA" id="ARBA00022989"/>
    </source>
</evidence>